<dbReference type="RefSeq" id="WP_183934851.1">
    <property type="nucleotide sequence ID" value="NZ_JACHBB010000011.1"/>
</dbReference>
<dbReference type="InterPro" id="IPR050555">
    <property type="entry name" value="Bact_Solute-Bind_Prot2"/>
</dbReference>
<dbReference type="GO" id="GO:0030288">
    <property type="term" value="C:outer membrane-bounded periplasmic space"/>
    <property type="evidence" value="ECO:0007669"/>
    <property type="project" value="TreeGrafter"/>
</dbReference>
<organism evidence="5 6">
    <name type="scientific">Rhizobium lentis</name>
    <dbReference type="NCBI Taxonomy" id="1138194"/>
    <lineage>
        <taxon>Bacteria</taxon>
        <taxon>Pseudomonadati</taxon>
        <taxon>Pseudomonadota</taxon>
        <taxon>Alphaproteobacteria</taxon>
        <taxon>Hyphomicrobiales</taxon>
        <taxon>Rhizobiaceae</taxon>
        <taxon>Rhizobium/Agrobacterium group</taxon>
        <taxon>Rhizobium</taxon>
    </lineage>
</organism>
<dbReference type="PANTHER" id="PTHR30036">
    <property type="entry name" value="D-XYLOSE-BINDING PERIPLASMIC PROTEIN"/>
    <property type="match status" value="1"/>
</dbReference>
<comment type="caution">
    <text evidence="5">The sequence shown here is derived from an EMBL/GenBank/DDBJ whole genome shotgun (WGS) entry which is preliminary data.</text>
</comment>
<dbReference type="InterPro" id="IPR028082">
    <property type="entry name" value="Peripla_BP_I"/>
</dbReference>
<dbReference type="AlphaFoldDB" id="A0A7W8XH39"/>
<reference evidence="5 6" key="1">
    <citation type="submission" date="2020-08" db="EMBL/GenBank/DDBJ databases">
        <title>Genomic Encyclopedia of Type Strains, Phase IV (KMG-V): Genome sequencing to study the core and pangenomes of soil and plant-associated prokaryotes.</title>
        <authorList>
            <person name="Whitman W."/>
        </authorList>
    </citation>
    <scope>NUCLEOTIDE SEQUENCE [LARGE SCALE GENOMIC DNA]</scope>
    <source>
        <strain evidence="5 6">SEMIA 4034</strain>
    </source>
</reference>
<sequence>MQFTQICADAAEDLETDRSNLRQHAGYRIVADGVRQKLGERNMTDKVKKSGLTRRHTLGIAGAGLLAALVNFKAVHAQDKKLKVGLIMPNYDQLRWKNADQAFFEKQAAELGIEVLAQASNASESLQASQVENMLTQGIDVLVLTPVNANAANALIRKAKQASVPVINYNFLINKGDVVCFLGRDAVEMGEKIAQAAVSAHPKGNYVIAAGEESTSVAKETRQGFLNVLKPFLDKGDIKVVSDQFNKNWSTDSARAQVENALTKNNNDVVAVLCGNDGTAYGAVQALQAQGLGGKVFVTGVDAEPRAQELIKQGLMALSNFTAFDQMGVEAAKAAFAVGQGKPIEASATVNNGLKDVPWIKILNFNVTKDNLDQASKDFPWWFAKQG</sequence>
<dbReference type="CDD" id="cd19992">
    <property type="entry name" value="PBP1_ABC_xylose_binding-like"/>
    <property type="match status" value="1"/>
</dbReference>
<dbReference type="PANTHER" id="PTHR30036:SF1">
    <property type="entry name" value="D-XYLOSE-BINDING PERIPLASMIC PROTEIN"/>
    <property type="match status" value="1"/>
</dbReference>
<dbReference type="Pfam" id="PF13407">
    <property type="entry name" value="Peripla_BP_4"/>
    <property type="match status" value="1"/>
</dbReference>
<keyword evidence="6" id="KW-1185">Reference proteome</keyword>
<evidence type="ECO:0000259" key="4">
    <source>
        <dbReference type="Pfam" id="PF13407"/>
    </source>
</evidence>
<comment type="similarity">
    <text evidence="2">Belongs to the bacterial solute-binding protein 2 family.</text>
</comment>
<protein>
    <submittedName>
        <fullName evidence="5">D-xylose transport system substrate-binding protein</fullName>
    </submittedName>
</protein>
<evidence type="ECO:0000256" key="3">
    <source>
        <dbReference type="ARBA" id="ARBA00022729"/>
    </source>
</evidence>
<evidence type="ECO:0000256" key="1">
    <source>
        <dbReference type="ARBA" id="ARBA00004418"/>
    </source>
</evidence>
<gene>
    <name evidence="5" type="ORF">GGI59_004446</name>
</gene>
<name>A0A7W8XH39_9HYPH</name>
<dbReference type="EMBL" id="JACHBC010000009">
    <property type="protein sequence ID" value="MBB5562757.1"/>
    <property type="molecule type" value="Genomic_DNA"/>
</dbReference>
<dbReference type="Gene3D" id="3.40.50.2300">
    <property type="match status" value="2"/>
</dbReference>
<dbReference type="InterPro" id="IPR025997">
    <property type="entry name" value="SBP_2_dom"/>
</dbReference>
<feature type="domain" description="Periplasmic binding protein" evidence="4">
    <location>
        <begin position="84"/>
        <end position="342"/>
    </location>
</feature>
<evidence type="ECO:0000313" key="5">
    <source>
        <dbReference type="EMBL" id="MBB5562757.1"/>
    </source>
</evidence>
<comment type="subcellular location">
    <subcellularLocation>
        <location evidence="1">Periplasm</location>
    </subcellularLocation>
</comment>
<dbReference type="SUPFAM" id="SSF53822">
    <property type="entry name" value="Periplasmic binding protein-like I"/>
    <property type="match status" value="1"/>
</dbReference>
<dbReference type="GO" id="GO:0030246">
    <property type="term" value="F:carbohydrate binding"/>
    <property type="evidence" value="ECO:0007669"/>
    <property type="project" value="TreeGrafter"/>
</dbReference>
<evidence type="ECO:0000256" key="2">
    <source>
        <dbReference type="ARBA" id="ARBA00007639"/>
    </source>
</evidence>
<accession>A0A7W8XH39</accession>
<dbReference type="Proteomes" id="UP000528824">
    <property type="component" value="Unassembled WGS sequence"/>
</dbReference>
<keyword evidence="3" id="KW-0732">Signal</keyword>
<proteinExistence type="inferred from homology"/>
<evidence type="ECO:0000313" key="6">
    <source>
        <dbReference type="Proteomes" id="UP000528824"/>
    </source>
</evidence>